<proteinExistence type="predicted"/>
<dbReference type="EMBL" id="ML145186">
    <property type="protein sequence ID" value="TBU54553.1"/>
    <property type="molecule type" value="Genomic_DNA"/>
</dbReference>
<reference evidence="1 2" key="1">
    <citation type="submission" date="2019-01" db="EMBL/GenBank/DDBJ databases">
        <title>Draft genome sequences of three monokaryotic isolates of the white-rot basidiomycete fungus Dichomitus squalens.</title>
        <authorList>
            <consortium name="DOE Joint Genome Institute"/>
            <person name="Lopez S.C."/>
            <person name="Andreopoulos B."/>
            <person name="Pangilinan J."/>
            <person name="Lipzen A."/>
            <person name="Riley R."/>
            <person name="Ahrendt S."/>
            <person name="Ng V."/>
            <person name="Barry K."/>
            <person name="Daum C."/>
            <person name="Grigoriev I.V."/>
            <person name="Hilden K.S."/>
            <person name="Makela M.R."/>
            <person name="de Vries R.P."/>
        </authorList>
    </citation>
    <scope>NUCLEOTIDE SEQUENCE [LARGE SCALE GENOMIC DNA]</scope>
    <source>
        <strain evidence="1 2">CBS 464.89</strain>
    </source>
</reference>
<sequence>LQRISFNVGSNKEMHPWWKTRIAECYPLLLSQGMLDVVITRERIYRPNWF</sequence>
<keyword evidence="2" id="KW-1185">Reference proteome</keyword>
<name>A0A4Q9PK88_9APHY</name>
<gene>
    <name evidence="1" type="ORF">BD310DRAFT_827792</name>
</gene>
<dbReference type="AlphaFoldDB" id="A0A4Q9PK88"/>
<evidence type="ECO:0000313" key="1">
    <source>
        <dbReference type="EMBL" id="TBU54553.1"/>
    </source>
</evidence>
<dbReference type="Proteomes" id="UP000292082">
    <property type="component" value="Unassembled WGS sequence"/>
</dbReference>
<protein>
    <submittedName>
        <fullName evidence="1">Uncharacterized protein</fullName>
    </submittedName>
</protein>
<accession>A0A4Q9PK88</accession>
<evidence type="ECO:0000313" key="2">
    <source>
        <dbReference type="Proteomes" id="UP000292082"/>
    </source>
</evidence>
<organism evidence="1 2">
    <name type="scientific">Dichomitus squalens</name>
    <dbReference type="NCBI Taxonomy" id="114155"/>
    <lineage>
        <taxon>Eukaryota</taxon>
        <taxon>Fungi</taxon>
        <taxon>Dikarya</taxon>
        <taxon>Basidiomycota</taxon>
        <taxon>Agaricomycotina</taxon>
        <taxon>Agaricomycetes</taxon>
        <taxon>Polyporales</taxon>
        <taxon>Polyporaceae</taxon>
        <taxon>Dichomitus</taxon>
    </lineage>
</organism>
<feature type="non-terminal residue" evidence="1">
    <location>
        <position position="1"/>
    </location>
</feature>